<protein>
    <submittedName>
        <fullName evidence="1">Uncharacterized protein</fullName>
    </submittedName>
</protein>
<evidence type="ECO:0000313" key="2">
    <source>
        <dbReference type="Proteomes" id="UP000281647"/>
    </source>
</evidence>
<dbReference type="Proteomes" id="UP000281647">
    <property type="component" value="Unassembled WGS sequence"/>
</dbReference>
<dbReference type="RefSeq" id="WP_128625054.1">
    <property type="nucleotide sequence ID" value="NZ_ML133510.1"/>
</dbReference>
<organism evidence="1 2">
    <name type="scientific">Borborobacter arsenicus</name>
    <dbReference type="NCBI Taxonomy" id="1851146"/>
    <lineage>
        <taxon>Bacteria</taxon>
        <taxon>Pseudomonadati</taxon>
        <taxon>Pseudomonadota</taxon>
        <taxon>Alphaproteobacteria</taxon>
        <taxon>Hyphomicrobiales</taxon>
        <taxon>Phyllobacteriaceae</taxon>
        <taxon>Borborobacter</taxon>
    </lineage>
</organism>
<dbReference type="OrthoDB" id="8083007at2"/>
<name>A0A432V6I3_9HYPH</name>
<proteinExistence type="predicted"/>
<dbReference type="Pfam" id="PF19551">
    <property type="entry name" value="DUF6074"/>
    <property type="match status" value="1"/>
</dbReference>
<reference evidence="1 2" key="1">
    <citation type="submission" date="2018-11" db="EMBL/GenBank/DDBJ databases">
        <title>Pseudaminobacter arsenicus sp. nov., an arsenic-resistant bacterium isolated from arsenic-rich aquifers.</title>
        <authorList>
            <person name="Mu Y."/>
        </authorList>
    </citation>
    <scope>NUCLEOTIDE SEQUENCE [LARGE SCALE GENOMIC DNA]</scope>
    <source>
        <strain evidence="1 2">CB3</strain>
    </source>
</reference>
<gene>
    <name evidence="1" type="ORF">EET67_11845</name>
</gene>
<comment type="caution">
    <text evidence="1">The sequence shown here is derived from an EMBL/GenBank/DDBJ whole genome shotgun (WGS) entry which is preliminary data.</text>
</comment>
<keyword evidence="2" id="KW-1185">Reference proteome</keyword>
<dbReference type="InterPro" id="IPR045720">
    <property type="entry name" value="DUF6074"/>
</dbReference>
<dbReference type="EMBL" id="RKST01000010">
    <property type="protein sequence ID" value="RUM97749.1"/>
    <property type="molecule type" value="Genomic_DNA"/>
</dbReference>
<accession>A0A432V6I3</accession>
<dbReference type="AlphaFoldDB" id="A0A432V6I3"/>
<sequence length="103" mass="11407">MVYDTGAAFTIYKPRSAELACMADLIPFPLSSRASLVRSMVDDLECVNGSAANEFWRRRVAAIIADMRESGLDADAIRNEILSLQDAVQDELRRRCVGAQNRA</sequence>
<evidence type="ECO:0000313" key="1">
    <source>
        <dbReference type="EMBL" id="RUM97749.1"/>
    </source>
</evidence>